<comment type="caution">
    <text evidence="1">The sequence shown here is derived from an EMBL/GenBank/DDBJ whole genome shotgun (WGS) entry which is preliminary data.</text>
</comment>
<sequence>MPLTRSLATADEIRVYLVDRLNLALRRPGMFGKETALRMLMDHLLFLEKEPEAWTEQQRIWNDRGAWTSTGVAGAFRDLVPGHYDDHCTASVYAEFAHRRDWLVPDRVLDAGEFHALRNSARQWAGVDRVWPDVTAEFGAPSLLIGGTNPYYGKTLGFLSEDPEDPIVFFHLWNGSAPDDEARWPELEEPLLLAVRFGNGNFRETVTFTPEGRRRRPEADAPCR</sequence>
<keyword evidence="2" id="KW-1185">Reference proteome</keyword>
<gene>
    <name evidence="1" type="ORF">ABT384_44560</name>
</gene>
<proteinExistence type="predicted"/>
<protein>
    <submittedName>
        <fullName evidence="1">Uncharacterized protein</fullName>
    </submittedName>
</protein>
<organism evidence="1 2">
    <name type="scientific">Streptomyces lanatus</name>
    <dbReference type="NCBI Taxonomy" id="66900"/>
    <lineage>
        <taxon>Bacteria</taxon>
        <taxon>Bacillati</taxon>
        <taxon>Actinomycetota</taxon>
        <taxon>Actinomycetes</taxon>
        <taxon>Kitasatosporales</taxon>
        <taxon>Streptomycetaceae</taxon>
        <taxon>Streptomyces</taxon>
    </lineage>
</organism>
<dbReference type="Proteomes" id="UP001486207">
    <property type="component" value="Unassembled WGS sequence"/>
</dbReference>
<dbReference type="EMBL" id="JBEPFB010000037">
    <property type="protein sequence ID" value="MER7379680.1"/>
    <property type="molecule type" value="Genomic_DNA"/>
</dbReference>
<dbReference type="RefSeq" id="WP_190075784.1">
    <property type="nucleotide sequence ID" value="NZ_BNBM01000028.1"/>
</dbReference>
<evidence type="ECO:0000313" key="1">
    <source>
        <dbReference type="EMBL" id="MER7379680.1"/>
    </source>
</evidence>
<evidence type="ECO:0000313" key="2">
    <source>
        <dbReference type="Proteomes" id="UP001486207"/>
    </source>
</evidence>
<accession>A0ABV1Y7U4</accession>
<reference evidence="1 2" key="1">
    <citation type="submission" date="2024-06" db="EMBL/GenBank/DDBJ databases">
        <title>The Natural Products Discovery Center: Release of the First 8490 Sequenced Strains for Exploring Actinobacteria Biosynthetic Diversity.</title>
        <authorList>
            <person name="Kalkreuter E."/>
            <person name="Kautsar S.A."/>
            <person name="Yang D."/>
            <person name="Bader C.D."/>
            <person name="Teijaro C.N."/>
            <person name="Fluegel L."/>
            <person name="Davis C.M."/>
            <person name="Simpson J.R."/>
            <person name="Lauterbach L."/>
            <person name="Steele A.D."/>
            <person name="Gui C."/>
            <person name="Meng S."/>
            <person name="Li G."/>
            <person name="Viehrig K."/>
            <person name="Ye F."/>
            <person name="Su P."/>
            <person name="Kiefer A.F."/>
            <person name="Nichols A."/>
            <person name="Cepeda A.J."/>
            <person name="Yan W."/>
            <person name="Fan B."/>
            <person name="Jiang Y."/>
            <person name="Adhikari A."/>
            <person name="Zheng C.-J."/>
            <person name="Schuster L."/>
            <person name="Cowan T.M."/>
            <person name="Smanski M.J."/>
            <person name="Chevrette M.G."/>
            <person name="De Carvalho L.P.S."/>
            <person name="Shen B."/>
        </authorList>
    </citation>
    <scope>NUCLEOTIDE SEQUENCE [LARGE SCALE GENOMIC DNA]</scope>
    <source>
        <strain evidence="1 2">NPDC000155</strain>
    </source>
</reference>
<name>A0ABV1Y7U4_9ACTN</name>